<dbReference type="Proteomes" id="UP001162501">
    <property type="component" value="Chromosome 2"/>
</dbReference>
<evidence type="ECO:0000313" key="2">
    <source>
        <dbReference type="Proteomes" id="UP001162501"/>
    </source>
</evidence>
<reference evidence="1" key="1">
    <citation type="submission" date="2023-05" db="EMBL/GenBank/DDBJ databases">
        <authorList>
            <consortium name="ELIXIR-Norway"/>
        </authorList>
    </citation>
    <scope>NUCLEOTIDE SEQUENCE</scope>
</reference>
<name>A0ACB0EF52_RANTA</name>
<sequence length="74" mass="7332">MPGRSGSVILAPELRLDVHGTLLPPGRAGSPLPWGCVRAETGPSPRGHWGQGGPSASSPTSPASQAPGGSVKTP</sequence>
<proteinExistence type="predicted"/>
<protein>
    <submittedName>
        <fullName evidence="1">Uncharacterized protein</fullName>
    </submittedName>
</protein>
<gene>
    <name evidence="1" type="ORF">MRATA1EN3_LOCUS10079</name>
</gene>
<accession>A0ACB0EF52</accession>
<organism evidence="1 2">
    <name type="scientific">Rangifer tarandus platyrhynchus</name>
    <name type="common">Svalbard reindeer</name>
    <dbReference type="NCBI Taxonomy" id="3082113"/>
    <lineage>
        <taxon>Eukaryota</taxon>
        <taxon>Metazoa</taxon>
        <taxon>Chordata</taxon>
        <taxon>Craniata</taxon>
        <taxon>Vertebrata</taxon>
        <taxon>Euteleostomi</taxon>
        <taxon>Mammalia</taxon>
        <taxon>Eutheria</taxon>
        <taxon>Laurasiatheria</taxon>
        <taxon>Artiodactyla</taxon>
        <taxon>Ruminantia</taxon>
        <taxon>Pecora</taxon>
        <taxon>Cervidae</taxon>
        <taxon>Odocoileinae</taxon>
        <taxon>Rangifer</taxon>
    </lineage>
</organism>
<evidence type="ECO:0000313" key="1">
    <source>
        <dbReference type="EMBL" id="CAI9698866.1"/>
    </source>
</evidence>
<dbReference type="EMBL" id="OX596086">
    <property type="protein sequence ID" value="CAI9698866.1"/>
    <property type="molecule type" value="Genomic_DNA"/>
</dbReference>